<dbReference type="EMBL" id="CP126219">
    <property type="protein sequence ID" value="WIA20627.1"/>
    <property type="molecule type" value="Genomic_DNA"/>
</dbReference>
<evidence type="ECO:0000256" key="1">
    <source>
        <dbReference type="SAM" id="MobiDB-lite"/>
    </source>
</evidence>
<keyword evidence="3" id="KW-1185">Reference proteome</keyword>
<proteinExistence type="predicted"/>
<accession>A0ABY8UK02</accession>
<sequence length="378" mass="41100">MATGNHYSKQVAALENVLRGKMSQLSLLSAENQVLRQRERALQAYQASLAGGLHATKKVLREASFSSQAAQGSPASDTMSGEDGPATPTTPANSAGSHSFSDGPALLQKIDEREEAVQQALQAIGGCDQAAYDSLYTTQLLRRATSQPERTAAILNMSIPQRLAYVTKCVERFALLLPKYDRTGASTRLGPASEQTDRLVDELSEKALTFGLLDPPGVHLSECMINMETSQPEAYPDGWWDLVVEAMELTGEQLAALKEQQQTEQEMDRITAQLKMQYCLALHLHNVCSKKQIALHYLHCFPFIPEAFSSLRRWRPPGLGRPAKTTDGSAAADAPAASMICRGNLTICHSAAPDGTTGSRMEVEKKQAAAQPLMHLLH</sequence>
<feature type="compositionally biased region" description="Polar residues" evidence="1">
    <location>
        <begin position="87"/>
        <end position="100"/>
    </location>
</feature>
<protein>
    <submittedName>
        <fullName evidence="2">Uncharacterized protein</fullName>
    </submittedName>
</protein>
<name>A0ABY8UK02_TETOB</name>
<evidence type="ECO:0000313" key="3">
    <source>
        <dbReference type="Proteomes" id="UP001244341"/>
    </source>
</evidence>
<reference evidence="2 3" key="1">
    <citation type="submission" date="2023-05" db="EMBL/GenBank/DDBJ databases">
        <title>A 100% complete, gapless, phased diploid assembly of the Scenedesmus obliquus UTEX 3031 genome.</title>
        <authorList>
            <person name="Biondi T.C."/>
            <person name="Hanschen E.R."/>
            <person name="Kwon T."/>
            <person name="Eng W."/>
            <person name="Kruse C.P.S."/>
            <person name="Koehler S.I."/>
            <person name="Kunde Y."/>
            <person name="Gleasner C.D."/>
            <person name="You Mak K.T."/>
            <person name="Polle J."/>
            <person name="Hovde B.T."/>
            <person name="Starkenburg S.R."/>
        </authorList>
    </citation>
    <scope>NUCLEOTIDE SEQUENCE [LARGE SCALE GENOMIC DNA]</scope>
    <source>
        <strain evidence="2 3">DOE0152z</strain>
    </source>
</reference>
<dbReference type="Proteomes" id="UP001244341">
    <property type="component" value="Chromosome 12b"/>
</dbReference>
<gene>
    <name evidence="2" type="ORF">OEZ85_005008</name>
</gene>
<evidence type="ECO:0000313" key="2">
    <source>
        <dbReference type="EMBL" id="WIA20627.1"/>
    </source>
</evidence>
<organism evidence="2 3">
    <name type="scientific">Tetradesmus obliquus</name>
    <name type="common">Green alga</name>
    <name type="synonym">Acutodesmus obliquus</name>
    <dbReference type="NCBI Taxonomy" id="3088"/>
    <lineage>
        <taxon>Eukaryota</taxon>
        <taxon>Viridiplantae</taxon>
        <taxon>Chlorophyta</taxon>
        <taxon>core chlorophytes</taxon>
        <taxon>Chlorophyceae</taxon>
        <taxon>CS clade</taxon>
        <taxon>Sphaeropleales</taxon>
        <taxon>Scenedesmaceae</taxon>
        <taxon>Tetradesmus</taxon>
    </lineage>
</organism>
<feature type="region of interest" description="Disordered" evidence="1">
    <location>
        <begin position="64"/>
        <end position="103"/>
    </location>
</feature>
<feature type="compositionally biased region" description="Polar residues" evidence="1">
    <location>
        <begin position="64"/>
        <end position="79"/>
    </location>
</feature>